<reference evidence="1 2" key="1">
    <citation type="submission" date="2016-09" db="EMBL/GenBank/DDBJ databases">
        <authorList>
            <person name="Capua I."/>
            <person name="De Benedictis P."/>
            <person name="Joannis T."/>
            <person name="Lombin L.H."/>
            <person name="Cattoli G."/>
        </authorList>
    </citation>
    <scope>NUCLEOTIDE SEQUENCE [LARGE SCALE GENOMIC DNA]</scope>
    <source>
        <strain evidence="1 2">IMI 309357</strain>
    </source>
</reference>
<dbReference type="EMBL" id="MJBS01000075">
    <property type="protein sequence ID" value="OHE96023.1"/>
    <property type="molecule type" value="Genomic_DNA"/>
</dbReference>
<name>A0A1G4B3X1_9PEZI</name>
<evidence type="ECO:0000313" key="1">
    <source>
        <dbReference type="EMBL" id="OHE96023.1"/>
    </source>
</evidence>
<dbReference type="RefSeq" id="XP_022473184.1">
    <property type="nucleotide sequence ID" value="XM_022620346.1"/>
</dbReference>
<dbReference type="AlphaFoldDB" id="A0A1G4B3X1"/>
<dbReference type="GeneID" id="34561856"/>
<organism evidence="1 2">
    <name type="scientific">Colletotrichum orchidophilum</name>
    <dbReference type="NCBI Taxonomy" id="1209926"/>
    <lineage>
        <taxon>Eukaryota</taxon>
        <taxon>Fungi</taxon>
        <taxon>Dikarya</taxon>
        <taxon>Ascomycota</taxon>
        <taxon>Pezizomycotina</taxon>
        <taxon>Sordariomycetes</taxon>
        <taxon>Hypocreomycetidae</taxon>
        <taxon>Glomerellales</taxon>
        <taxon>Glomerellaceae</taxon>
        <taxon>Colletotrichum</taxon>
    </lineage>
</organism>
<dbReference type="Proteomes" id="UP000176998">
    <property type="component" value="Unassembled WGS sequence"/>
</dbReference>
<gene>
    <name evidence="1" type="ORF">CORC01_08716</name>
</gene>
<proteinExistence type="predicted"/>
<comment type="caution">
    <text evidence="1">The sequence shown here is derived from an EMBL/GenBank/DDBJ whole genome shotgun (WGS) entry which is preliminary data.</text>
</comment>
<keyword evidence="2" id="KW-1185">Reference proteome</keyword>
<accession>A0A1G4B3X1</accession>
<protein>
    <submittedName>
        <fullName evidence="1">Uncharacterized protein</fullName>
    </submittedName>
</protein>
<sequence length="52" mass="6071">MDVQPVQEDAVAIRRRSVRVSPRQTLSRVTRRPSLPSIGFLGQICQRRRFHI</sequence>
<evidence type="ECO:0000313" key="2">
    <source>
        <dbReference type="Proteomes" id="UP000176998"/>
    </source>
</evidence>